<evidence type="ECO:0000313" key="3">
    <source>
        <dbReference type="Proteomes" id="UP001162131"/>
    </source>
</evidence>
<proteinExistence type="predicted"/>
<protein>
    <submittedName>
        <fullName evidence="2">Uncharacterized protein</fullName>
    </submittedName>
</protein>
<evidence type="ECO:0000256" key="1">
    <source>
        <dbReference type="SAM" id="Coils"/>
    </source>
</evidence>
<accession>A0AAU9II02</accession>
<keyword evidence="3" id="KW-1185">Reference proteome</keyword>
<name>A0AAU9II02_9CILI</name>
<comment type="caution">
    <text evidence="2">The sequence shown here is derived from an EMBL/GenBank/DDBJ whole genome shotgun (WGS) entry which is preliminary data.</text>
</comment>
<dbReference type="EMBL" id="CAJZBQ010000013">
    <property type="protein sequence ID" value="CAG9315109.1"/>
    <property type="molecule type" value="Genomic_DNA"/>
</dbReference>
<reference evidence="2" key="1">
    <citation type="submission" date="2021-09" db="EMBL/GenBank/DDBJ databases">
        <authorList>
            <consortium name="AG Swart"/>
            <person name="Singh M."/>
            <person name="Singh A."/>
            <person name="Seah K."/>
            <person name="Emmerich C."/>
        </authorList>
    </citation>
    <scope>NUCLEOTIDE SEQUENCE</scope>
    <source>
        <strain evidence="2">ATCC30299</strain>
    </source>
</reference>
<feature type="coiled-coil region" evidence="1">
    <location>
        <begin position="48"/>
        <end position="121"/>
    </location>
</feature>
<sequence length="591" mass="68911">MGCGESRNGEEWNQRIIDNLHEISRLLHALKPQSKSLYEMYFKIQSSIEQELLTNKDLECEKDEVLKKTIKLMEENEQLSDLINTLKAENSQESSEGALEMEELNLELQNTKKEKQFYESTEEEIVLSNVFTISRGKVNTLLLRAFLIWKTSSPKSEFVRRKRRQKTVLIVKKLKAFEDQNLLDINELLKKSQEREFKNAKPLDLGYTFKFLEKLMDDKFDEDLKMIEEGKIPRELSDYLIEQIFARYENEELAYKFLNELVASLHSLFKMNQTYGILFCRLFNLFHAQPIPYRLVIYITQARMYFQQLKQLKPVADTPGSIVKGFLEDSYGGESLLSDVIMLIELLFKEDPATGAKVLEKCRPTSVGMGEYCLYIVCNKFFSENIDVDEWIESLGAGETVLYTVIARKLLKTEVWVTEEMIHQMLLGILNNKAASKSDLRSLLAIERYIDGYTHQKYLINKASFMNAIVTVYDELWTEEGVRLYMEFVTADEENGLLTERMFVEKCFELELSIPHYELENLYREVATEEGITGEAAYKQVLKRLQYGAFNIFNMPSFENFSFRTKERKTLIGEQRPSISSLSFPISRLTI</sequence>
<keyword evidence="1" id="KW-0175">Coiled coil</keyword>
<organism evidence="2 3">
    <name type="scientific">Blepharisma stoltei</name>
    <dbReference type="NCBI Taxonomy" id="1481888"/>
    <lineage>
        <taxon>Eukaryota</taxon>
        <taxon>Sar</taxon>
        <taxon>Alveolata</taxon>
        <taxon>Ciliophora</taxon>
        <taxon>Postciliodesmatophora</taxon>
        <taxon>Heterotrichea</taxon>
        <taxon>Heterotrichida</taxon>
        <taxon>Blepharismidae</taxon>
        <taxon>Blepharisma</taxon>
    </lineage>
</organism>
<evidence type="ECO:0000313" key="2">
    <source>
        <dbReference type="EMBL" id="CAG9315109.1"/>
    </source>
</evidence>
<dbReference type="Proteomes" id="UP001162131">
    <property type="component" value="Unassembled WGS sequence"/>
</dbReference>
<dbReference type="AlphaFoldDB" id="A0AAU9II02"/>
<gene>
    <name evidence="2" type="ORF">BSTOLATCC_MIC12883</name>
</gene>